<comment type="caution">
    <text evidence="3">The sequence shown here is derived from an EMBL/GenBank/DDBJ whole genome shotgun (WGS) entry which is preliminary data.</text>
</comment>
<gene>
    <name evidence="2" type="ORF">PGT21_036157</name>
    <name evidence="3" type="ORF">PGTUg99_012613</name>
</gene>
<evidence type="ECO:0008006" key="6">
    <source>
        <dbReference type="Google" id="ProtNLM"/>
    </source>
</evidence>
<evidence type="ECO:0000313" key="4">
    <source>
        <dbReference type="Proteomes" id="UP000324748"/>
    </source>
</evidence>
<keyword evidence="4" id="KW-1185">Reference proteome</keyword>
<feature type="signal peptide" evidence="1">
    <location>
        <begin position="1"/>
        <end position="31"/>
    </location>
</feature>
<dbReference type="Proteomes" id="UP000324748">
    <property type="component" value="Unassembled WGS sequence"/>
</dbReference>
<name>A0A5B0RCE2_PUCGR</name>
<accession>A0A5B0RCE2</accession>
<evidence type="ECO:0000256" key="1">
    <source>
        <dbReference type="SAM" id="SignalP"/>
    </source>
</evidence>
<organism evidence="3 5">
    <name type="scientific">Puccinia graminis f. sp. tritici</name>
    <dbReference type="NCBI Taxonomy" id="56615"/>
    <lineage>
        <taxon>Eukaryota</taxon>
        <taxon>Fungi</taxon>
        <taxon>Dikarya</taxon>
        <taxon>Basidiomycota</taxon>
        <taxon>Pucciniomycotina</taxon>
        <taxon>Pucciniomycetes</taxon>
        <taxon>Pucciniales</taxon>
        <taxon>Pucciniaceae</taxon>
        <taxon>Puccinia</taxon>
    </lineage>
</organism>
<evidence type="ECO:0000313" key="5">
    <source>
        <dbReference type="Proteomes" id="UP000325313"/>
    </source>
</evidence>
<sequence>MLSQSYIKLLLALTITLTVLVGWSTSTTVCGEWYKKKLQAGNKLRMRAVLAKREQFRGPGRILGKSSTIRTTWVKPGLGACGFTYTDDSKGACLWTGLNMDSPLPKGLSSGWLTGAHPKNCKRELFINRKDIRAEGRALDGCPFSDTKKLSIEEGCSTIWVTRATFIELGGDPKSGVTEIDIDTWDFKKGGQNPPN</sequence>
<evidence type="ECO:0000313" key="3">
    <source>
        <dbReference type="EMBL" id="KAA1123042.1"/>
    </source>
</evidence>
<evidence type="ECO:0000313" key="2">
    <source>
        <dbReference type="EMBL" id="KAA1115410.1"/>
    </source>
</evidence>
<dbReference type="OrthoDB" id="3361140at2759"/>
<dbReference type="AlphaFoldDB" id="A0A5B0RCE2"/>
<reference evidence="4 5" key="1">
    <citation type="submission" date="2019-05" db="EMBL/GenBank/DDBJ databases">
        <title>Emergence of the Ug99 lineage of the wheat stem rust pathogen through somatic hybridization.</title>
        <authorList>
            <person name="Li F."/>
            <person name="Upadhyaya N.M."/>
            <person name="Sperschneider J."/>
            <person name="Matny O."/>
            <person name="Nguyen-Phuc H."/>
            <person name="Mago R."/>
            <person name="Raley C."/>
            <person name="Miller M.E."/>
            <person name="Silverstein K.A.T."/>
            <person name="Henningsen E."/>
            <person name="Hirsch C.D."/>
            <person name="Visser B."/>
            <person name="Pretorius Z.A."/>
            <person name="Steffenson B.J."/>
            <person name="Schwessinger B."/>
            <person name="Dodds P.N."/>
            <person name="Figueroa M."/>
        </authorList>
    </citation>
    <scope>NUCLEOTIDE SEQUENCE [LARGE SCALE GENOMIC DNA]</scope>
    <source>
        <strain evidence="2">21-0</strain>
        <strain evidence="3 5">Ug99</strain>
    </source>
</reference>
<keyword evidence="1" id="KW-0732">Signal</keyword>
<proteinExistence type="predicted"/>
<feature type="chain" id="PRO_5036366610" description="Secreted protein" evidence="1">
    <location>
        <begin position="32"/>
        <end position="196"/>
    </location>
</feature>
<dbReference type="EMBL" id="VDEP01000212">
    <property type="protein sequence ID" value="KAA1123042.1"/>
    <property type="molecule type" value="Genomic_DNA"/>
</dbReference>
<dbReference type="Proteomes" id="UP000325313">
    <property type="component" value="Unassembled WGS sequence"/>
</dbReference>
<dbReference type="EMBL" id="VSWC01000014">
    <property type="protein sequence ID" value="KAA1115410.1"/>
    <property type="molecule type" value="Genomic_DNA"/>
</dbReference>
<protein>
    <recommendedName>
        <fullName evidence="6">Secreted protein</fullName>
    </recommendedName>
</protein>